<organism evidence="3 4">
    <name type="scientific">Hymenobacter metallilatus</name>
    <dbReference type="NCBI Taxonomy" id="2493666"/>
    <lineage>
        <taxon>Bacteria</taxon>
        <taxon>Pseudomonadati</taxon>
        <taxon>Bacteroidota</taxon>
        <taxon>Cytophagia</taxon>
        <taxon>Cytophagales</taxon>
        <taxon>Hymenobacteraceae</taxon>
        <taxon>Hymenobacter</taxon>
    </lineage>
</organism>
<accession>A0A3R9UKQ4</accession>
<keyword evidence="1" id="KW-1188">Viral release from host cell</keyword>
<sequence length="483" mass="54331">MELLPLDTVIAAQCYQRFYWFFLEMWETIEAVELVPNWHIEYLCDEMQAVYERWKRGEAQGDVLVNIPPGTSKSTTITQLFPAWLWLMEPSMRIISTSFASDVSIGHGLKSRDCLSHPKFQRLFPGRIEFKADQNGKTNYRNTAGGQRFITSSGARVTGVHADFIVIDDPTNPEKAENEKHRKQSAKHVQTVSSRKTDKKRTVSIMVMQRVHELDPAGAWLKKKKNLRHICLPGELTPDSKTGELGKNVRPAELVARYTNGLLDAGRLDRGALATLKEDLGSYGYAGQILQMPAPDEGGILKKAWFKTITFAEFLKLPEAGAAVWHLDYDGAYTDNQKNDPSAVLITAYVGQTLYVRYAGEYWEEFNELVKLLPKLAETHGCGRQSKLHIEPKANGKDIVSWLRKNSQLNIVEAPPPSGDKTQRVQAASPFIEAQRVVLIDGSWNEAFINQCAAFPTAAHDDMLDTLTQAISRNQSKKKFSYA</sequence>
<reference evidence="3 4" key="1">
    <citation type="submission" date="2018-12" db="EMBL/GenBank/DDBJ databases">
        <authorList>
            <person name="Feng G."/>
            <person name="Zhu H."/>
        </authorList>
    </citation>
    <scope>NUCLEOTIDE SEQUENCE [LARGE SCALE GENOMIC DNA]</scope>
    <source>
        <strain evidence="3 4">9PBR-2</strain>
    </source>
</reference>
<evidence type="ECO:0000313" key="4">
    <source>
        <dbReference type="Proteomes" id="UP000280066"/>
    </source>
</evidence>
<keyword evidence="4" id="KW-1185">Reference proteome</keyword>
<dbReference type="OrthoDB" id="9771580at2"/>
<name>A0A3R9UKQ4_9BACT</name>
<dbReference type="Proteomes" id="UP000280066">
    <property type="component" value="Unassembled WGS sequence"/>
</dbReference>
<dbReference type="InterPro" id="IPR006517">
    <property type="entry name" value="Phage_terminase_lsu-like_C"/>
</dbReference>
<gene>
    <name evidence="3" type="ORF">EI290_09585</name>
</gene>
<dbReference type="RefSeq" id="WP_125429101.1">
    <property type="nucleotide sequence ID" value="NZ_RWIS01000005.1"/>
</dbReference>
<dbReference type="EMBL" id="RWIS01000005">
    <property type="protein sequence ID" value="RSK33947.1"/>
    <property type="molecule type" value="Genomic_DNA"/>
</dbReference>
<dbReference type="NCBIfam" id="TIGR01630">
    <property type="entry name" value="psiM2_ORF9"/>
    <property type="match status" value="1"/>
</dbReference>
<proteinExistence type="predicted"/>
<dbReference type="Pfam" id="PF17289">
    <property type="entry name" value="Terminase_6C"/>
    <property type="match status" value="1"/>
</dbReference>
<feature type="domain" description="Terminase large subunit gp17-like C-terminal" evidence="2">
    <location>
        <begin position="338"/>
        <end position="472"/>
    </location>
</feature>
<evidence type="ECO:0000259" key="2">
    <source>
        <dbReference type="Pfam" id="PF17289"/>
    </source>
</evidence>
<dbReference type="AlphaFoldDB" id="A0A3R9UKQ4"/>
<evidence type="ECO:0000313" key="3">
    <source>
        <dbReference type="EMBL" id="RSK33947.1"/>
    </source>
</evidence>
<evidence type="ECO:0000256" key="1">
    <source>
        <dbReference type="ARBA" id="ARBA00022612"/>
    </source>
</evidence>
<protein>
    <recommendedName>
        <fullName evidence="2">Terminase large subunit gp17-like C-terminal domain-containing protein</fullName>
    </recommendedName>
</protein>
<dbReference type="InterPro" id="IPR035421">
    <property type="entry name" value="Terminase_6C"/>
</dbReference>
<comment type="caution">
    <text evidence="3">The sequence shown here is derived from an EMBL/GenBank/DDBJ whole genome shotgun (WGS) entry which is preliminary data.</text>
</comment>